<dbReference type="EMBL" id="VHKY01000006">
    <property type="protein sequence ID" value="TZE48754.1"/>
    <property type="molecule type" value="Genomic_DNA"/>
</dbReference>
<protein>
    <submittedName>
        <fullName evidence="1">Uncharacterized protein</fullName>
    </submittedName>
</protein>
<organism evidence="1 2">
    <name type="scientific">Escherichia coli</name>
    <dbReference type="NCBI Taxonomy" id="562"/>
    <lineage>
        <taxon>Bacteria</taxon>
        <taxon>Pseudomonadati</taxon>
        <taxon>Pseudomonadota</taxon>
        <taxon>Gammaproteobacteria</taxon>
        <taxon>Enterobacterales</taxon>
        <taxon>Enterobacteriaceae</taxon>
        <taxon>Escherichia</taxon>
    </lineage>
</organism>
<evidence type="ECO:0000313" key="2">
    <source>
        <dbReference type="Proteomes" id="UP000324120"/>
    </source>
</evidence>
<reference evidence="1 2" key="1">
    <citation type="submission" date="2019-06" db="EMBL/GenBank/DDBJ databases">
        <title>The presence and diversity of blaCTX-M among Escherichia coli from urban wastewater and feedlot cattle, in Alberta, Canada.</title>
        <authorList>
            <person name="Cormier A.C."/>
            <person name="Chalmer G."/>
            <person name="Cook S.R."/>
            <person name="Zaheer R."/>
            <person name="Hannon S.J."/>
            <person name="Booker C.W."/>
            <person name="Read R."/>
            <person name="Gow S.P."/>
            <person name="Mcallister T.A."/>
            <person name="Boerlin P."/>
        </authorList>
    </citation>
    <scope>NUCLEOTIDE SEQUENCE [LARGE SCALE GENOMIC DNA]</scope>
    <source>
        <strain evidence="1 2">347</strain>
    </source>
</reference>
<name>A0A271U8M9_ECOLX</name>
<dbReference type="AlphaFoldDB" id="A0A271U8M9"/>
<accession>A0A271U8M9</accession>
<proteinExistence type="predicted"/>
<comment type="caution">
    <text evidence="1">The sequence shown here is derived from an EMBL/GenBank/DDBJ whole genome shotgun (WGS) entry which is preliminary data.</text>
</comment>
<dbReference type="RefSeq" id="WP_089558861.1">
    <property type="nucleotide sequence ID" value="NZ_BFOY01000021.1"/>
</dbReference>
<gene>
    <name evidence="1" type="ORF">FKO60_11545</name>
</gene>
<sequence length="151" mass="17361">MPNQHTVEESTRAAINELLRNDAHLLITDNSERAIANRLGRYLENNFPEWDVDCEYNRNGDAVKRLIYAVEPNGNASERDVIPDIIVHHRGTDENLIAFELKKSTNNQRNGREKDLLKLQAFKEQLGYKYAVFVSLKTGCANPEVTEIHWI</sequence>
<dbReference type="Proteomes" id="UP000324120">
    <property type="component" value="Unassembled WGS sequence"/>
</dbReference>
<evidence type="ECO:0000313" key="1">
    <source>
        <dbReference type="EMBL" id="TZE48754.1"/>
    </source>
</evidence>